<comment type="caution">
    <text evidence="10">The sequence shown here is derived from an EMBL/GenBank/DDBJ whole genome shotgun (WGS) entry which is preliminary data.</text>
</comment>
<evidence type="ECO:0000256" key="7">
    <source>
        <dbReference type="ARBA" id="ARBA00048778"/>
    </source>
</evidence>
<comment type="catalytic activity">
    <reaction evidence="7">
        <text>ATP + H2O = ADP + phosphate + H(+)</text>
        <dbReference type="Rhea" id="RHEA:13065"/>
        <dbReference type="ChEBI" id="CHEBI:15377"/>
        <dbReference type="ChEBI" id="CHEBI:15378"/>
        <dbReference type="ChEBI" id="CHEBI:30616"/>
        <dbReference type="ChEBI" id="CHEBI:43474"/>
        <dbReference type="ChEBI" id="CHEBI:456216"/>
    </reaction>
    <physiologicalReaction direction="left-to-right" evidence="7">
        <dbReference type="Rhea" id="RHEA:13066"/>
    </physiologicalReaction>
</comment>
<dbReference type="GO" id="GO:0005524">
    <property type="term" value="F:ATP binding"/>
    <property type="evidence" value="ECO:0007669"/>
    <property type="project" value="UniProtKB-KW"/>
</dbReference>
<dbReference type="SUPFAM" id="SSF52540">
    <property type="entry name" value="P-loop containing nucleoside triphosphate hydrolases"/>
    <property type="match status" value="2"/>
</dbReference>
<dbReference type="OrthoDB" id="27435at2759"/>
<evidence type="ECO:0000313" key="10">
    <source>
        <dbReference type="EMBL" id="PHH83392.1"/>
    </source>
</evidence>
<feature type="domain" description="AAA+ ATPase" evidence="9">
    <location>
        <begin position="194"/>
        <end position="331"/>
    </location>
</feature>
<dbReference type="Proteomes" id="UP000224854">
    <property type="component" value="Unassembled WGS sequence"/>
</dbReference>
<organism evidence="10 11">
    <name type="scientific">Ophiocordyceps australis</name>
    <dbReference type="NCBI Taxonomy" id="1399860"/>
    <lineage>
        <taxon>Eukaryota</taxon>
        <taxon>Fungi</taxon>
        <taxon>Dikarya</taxon>
        <taxon>Ascomycota</taxon>
        <taxon>Pezizomycotina</taxon>
        <taxon>Sordariomycetes</taxon>
        <taxon>Hypocreomycetidae</taxon>
        <taxon>Hypocreales</taxon>
        <taxon>Ophiocordycipitaceae</taxon>
        <taxon>Ophiocordyceps</taxon>
    </lineage>
</organism>
<dbReference type="GO" id="GO:0016887">
    <property type="term" value="F:ATP hydrolysis activity"/>
    <property type="evidence" value="ECO:0007669"/>
    <property type="project" value="InterPro"/>
</dbReference>
<keyword evidence="11" id="KW-1185">Reference proteome</keyword>
<dbReference type="GO" id="GO:1990275">
    <property type="term" value="F:preribosome binding"/>
    <property type="evidence" value="ECO:0007669"/>
    <property type="project" value="TreeGrafter"/>
</dbReference>
<evidence type="ECO:0000259" key="9">
    <source>
        <dbReference type="SMART" id="SM00382"/>
    </source>
</evidence>
<keyword evidence="4" id="KW-0067">ATP-binding</keyword>
<evidence type="ECO:0000256" key="4">
    <source>
        <dbReference type="ARBA" id="ARBA00022840"/>
    </source>
</evidence>
<evidence type="ECO:0000256" key="8">
    <source>
        <dbReference type="SAM" id="MobiDB-lite"/>
    </source>
</evidence>
<dbReference type="InterPro" id="IPR003959">
    <property type="entry name" value="ATPase_AAA_core"/>
</dbReference>
<dbReference type="PANTHER" id="PTHR23077:SF171">
    <property type="entry name" value="NUCLEAR VALOSIN-CONTAINING PROTEIN-LIKE"/>
    <property type="match status" value="1"/>
</dbReference>
<keyword evidence="2" id="KW-0962">Peroxisome biogenesis</keyword>
<dbReference type="EMBL" id="NJEU01000015">
    <property type="protein sequence ID" value="PHH83392.1"/>
    <property type="molecule type" value="Genomic_DNA"/>
</dbReference>
<evidence type="ECO:0000256" key="6">
    <source>
        <dbReference type="ARBA" id="ARBA00034532"/>
    </source>
</evidence>
<accession>A0A2C5ZU49</accession>
<dbReference type="Gene3D" id="1.10.8.60">
    <property type="match status" value="2"/>
</dbReference>
<dbReference type="GO" id="GO:0005634">
    <property type="term" value="C:nucleus"/>
    <property type="evidence" value="ECO:0007669"/>
    <property type="project" value="TreeGrafter"/>
</dbReference>
<dbReference type="GO" id="GO:0007031">
    <property type="term" value="P:peroxisome organization"/>
    <property type="evidence" value="ECO:0007669"/>
    <property type="project" value="UniProtKB-KW"/>
</dbReference>
<sequence length="718" mass="78873">MARLSLRTGLERDVYQIMTKLETNDGLSLTSVSAVYEAIKHSNSSLGRLKKRPLQDAIDRVLQVRKHQESDDSEAAIDNIQPPTESNGTGFLLNRQMTKLWNLDSAQPPVAKRRRIDNEKEDDNVPDAGPASAMVQQEKPQQSKKMQKSSRHQVDQVIEPVTMAGIDGIYHKLLDHCRMCLRISRNFRHRDLDQSSGILISGPSGVGKMTLVKNVAAALRVPLISVAGCFLDAERLERSLSEAFDTALSMAPSIILIRRLDRCLPKAGSPSHSDHYARASAYFEKQMERLSSSEQQGHVLAMATSSMITDIDPAMLKLGIFEETYQLKVPDSAARLAILQALTANIDLAKDMDLGQVAALAHGYVASDLVAIKKKAAKSVLQRLTGCGVRVPIGHPSYADFLAEDLRTGDKYEPMTLNDLKEAVRDYTPSLRKEGFTVIPSVTWDQIGALENVRKQLQRSIIGPIKQPELYRTWHLTHPAGVVLWGPPGCGKTLVAQAVANEAQASFIVVNGPEILNKYVGESERAVRELFERARSAAPCIIFFDEFDSVVPPRGSTSTDSGARIVNALLTELDGAQGRDGVHVIATTNRPDLIDGAILRPGRLSMQLLVDIPTPAERVEILRAIYRKFRGAAAMQTTEYREVLASVALDARCDGFSGADLGNLHTKACEHGLGRCEAAAAAGVDALKSVTQDDWEYALNNTRPSVKDPESYRRRSFN</sequence>
<dbReference type="GO" id="GO:0042254">
    <property type="term" value="P:ribosome biogenesis"/>
    <property type="evidence" value="ECO:0007669"/>
    <property type="project" value="TreeGrafter"/>
</dbReference>
<dbReference type="SMART" id="SM00382">
    <property type="entry name" value="AAA"/>
    <property type="match status" value="2"/>
</dbReference>
<dbReference type="InterPro" id="IPR050168">
    <property type="entry name" value="AAA_ATPase_domain"/>
</dbReference>
<feature type="domain" description="AAA+ ATPase" evidence="9">
    <location>
        <begin position="478"/>
        <end position="614"/>
    </location>
</feature>
<name>A0A2C5ZU49_9HYPO</name>
<dbReference type="Pfam" id="PF00004">
    <property type="entry name" value="AAA"/>
    <property type="match status" value="2"/>
</dbReference>
<feature type="region of interest" description="Disordered" evidence="8">
    <location>
        <begin position="104"/>
        <end position="151"/>
    </location>
</feature>
<dbReference type="PROSITE" id="PS00674">
    <property type="entry name" value="AAA"/>
    <property type="match status" value="1"/>
</dbReference>
<evidence type="ECO:0000256" key="1">
    <source>
        <dbReference type="ARBA" id="ARBA00006914"/>
    </source>
</evidence>
<keyword evidence="3" id="KW-0547">Nucleotide-binding</keyword>
<evidence type="ECO:0000256" key="5">
    <source>
        <dbReference type="ARBA" id="ARBA00032509"/>
    </source>
</evidence>
<reference evidence="10 11" key="1">
    <citation type="submission" date="2017-06" db="EMBL/GenBank/DDBJ databases">
        <title>Ant-infecting Ophiocordyceps genomes reveal a high diversity of potential behavioral manipulation genes and a possible major role for enterotoxins.</title>
        <authorList>
            <person name="De Bekker C."/>
            <person name="Evans H.C."/>
            <person name="Brachmann A."/>
            <person name="Hughes D.P."/>
        </authorList>
    </citation>
    <scope>NUCLEOTIDE SEQUENCE [LARGE SCALE GENOMIC DNA]</scope>
    <source>
        <strain evidence="10 11">1348a</strain>
    </source>
</reference>
<dbReference type="AlphaFoldDB" id="A0A2C5ZU49"/>
<evidence type="ECO:0000313" key="11">
    <source>
        <dbReference type="Proteomes" id="UP000224854"/>
    </source>
</evidence>
<gene>
    <name evidence="10" type="ORF">CDD82_1621</name>
</gene>
<evidence type="ECO:0000256" key="3">
    <source>
        <dbReference type="ARBA" id="ARBA00022741"/>
    </source>
</evidence>
<evidence type="ECO:0000256" key="2">
    <source>
        <dbReference type="ARBA" id="ARBA00022593"/>
    </source>
</evidence>
<dbReference type="InterPro" id="IPR003960">
    <property type="entry name" value="ATPase_AAA_CS"/>
</dbReference>
<protein>
    <recommendedName>
        <fullName evidence="6">Peroxisomal ATPase PEX1</fullName>
    </recommendedName>
    <alternativeName>
        <fullName evidence="5">Peroxin-1</fullName>
    </alternativeName>
</protein>
<dbReference type="InterPro" id="IPR027417">
    <property type="entry name" value="P-loop_NTPase"/>
</dbReference>
<dbReference type="FunFam" id="3.40.50.300:FF:000149">
    <property type="entry name" value="Nuclear valosin-containing protein-like"/>
    <property type="match status" value="1"/>
</dbReference>
<dbReference type="InterPro" id="IPR003593">
    <property type="entry name" value="AAA+_ATPase"/>
</dbReference>
<dbReference type="PANTHER" id="PTHR23077">
    <property type="entry name" value="AAA-FAMILY ATPASE"/>
    <property type="match status" value="1"/>
</dbReference>
<dbReference type="Gene3D" id="3.40.50.300">
    <property type="entry name" value="P-loop containing nucleotide triphosphate hydrolases"/>
    <property type="match status" value="2"/>
</dbReference>
<comment type="similarity">
    <text evidence="1">Belongs to the AAA ATPase family.</text>
</comment>
<feature type="region of interest" description="Disordered" evidence="8">
    <location>
        <begin position="66"/>
        <end position="88"/>
    </location>
</feature>
<dbReference type="GO" id="GO:0003723">
    <property type="term" value="F:RNA binding"/>
    <property type="evidence" value="ECO:0007669"/>
    <property type="project" value="TreeGrafter"/>
</dbReference>
<dbReference type="CDD" id="cd19481">
    <property type="entry name" value="RecA-like_protease"/>
    <property type="match status" value="1"/>
</dbReference>
<proteinExistence type="inferred from homology"/>